<evidence type="ECO:0000256" key="1">
    <source>
        <dbReference type="ARBA" id="ARBA00007905"/>
    </source>
</evidence>
<feature type="active site" description="Proton donor" evidence="4">
    <location>
        <position position="52"/>
    </location>
</feature>
<dbReference type="Pfam" id="PF00248">
    <property type="entry name" value="Aldo_ket_red"/>
    <property type="match status" value="1"/>
</dbReference>
<feature type="domain" description="NADP-dependent oxidoreductase" evidence="7">
    <location>
        <begin position="19"/>
        <end position="264"/>
    </location>
</feature>
<sequence>MKHPIPTRTLADGLIIPQIGFGTVYFKGAAGVKIINNALNNGYRLIDSAYNYENEATVGRSIAQSSVPREDIIVTSKLPGRYHDYDKAIYTIQESLYRANLDYYDLYLIHWPNPKQDKYVEAWRALIDAQKWGLIRSIGVSNFLPEHIERLEKETGVLPSINQIEVHPYFNNMETLQWCLDKGIQVESWSPVGRKLADDLLENKELKAIGDKYNKTISQVILRWHIQLGSIPIPRSSSIQHQIENKSIFDFSLTKDDMQHINQLTRPDGRIANQDPAEYEEF</sequence>
<dbReference type="EMBL" id="CP049740">
    <property type="protein sequence ID" value="QII81349.1"/>
    <property type="molecule type" value="Genomic_DNA"/>
</dbReference>
<dbReference type="Gene3D" id="3.20.20.100">
    <property type="entry name" value="NADP-dependent oxidoreductase domain"/>
    <property type="match status" value="1"/>
</dbReference>
<dbReference type="PRINTS" id="PR00069">
    <property type="entry name" value="ALDKETRDTASE"/>
</dbReference>
<evidence type="ECO:0000259" key="7">
    <source>
        <dbReference type="Pfam" id="PF00248"/>
    </source>
</evidence>
<dbReference type="InterPro" id="IPR023210">
    <property type="entry name" value="NADP_OxRdtase_dom"/>
</dbReference>
<feature type="site" description="Lowers pKa of active site Tyr" evidence="6">
    <location>
        <position position="77"/>
    </location>
</feature>
<name>A0A6G7K7V3_9LACT</name>
<dbReference type="AlphaFoldDB" id="A0A6G7K7V3"/>
<dbReference type="InterPro" id="IPR036812">
    <property type="entry name" value="NAD(P)_OxRdtase_dom_sf"/>
</dbReference>
<comment type="similarity">
    <text evidence="1">Belongs to the aldo/keto reductase family.</text>
</comment>
<evidence type="ECO:0000313" key="8">
    <source>
        <dbReference type="EMBL" id="QII81349.1"/>
    </source>
</evidence>
<dbReference type="PANTHER" id="PTHR43827">
    <property type="entry name" value="2,5-DIKETO-D-GLUCONIC ACID REDUCTASE"/>
    <property type="match status" value="1"/>
</dbReference>
<feature type="binding site" evidence="5">
    <location>
        <position position="110"/>
    </location>
    <ligand>
        <name>substrate</name>
    </ligand>
</feature>
<dbReference type="KEGG" id="jar:G7057_01900"/>
<evidence type="ECO:0000256" key="5">
    <source>
        <dbReference type="PIRSR" id="PIRSR000097-2"/>
    </source>
</evidence>
<dbReference type="Proteomes" id="UP000501451">
    <property type="component" value="Chromosome"/>
</dbReference>
<dbReference type="SUPFAM" id="SSF51430">
    <property type="entry name" value="NAD(P)-linked oxidoreductase"/>
    <property type="match status" value="1"/>
</dbReference>
<reference evidence="8 9" key="1">
    <citation type="journal article" date="2017" name="Int. J. Syst. Evol. Microbiol.">
        <title>Jeotgalibaca porci sp. nov. and Jeotgalibaca arthritidis sp. nov., isolated from pigs, and emended description of the genus Jeotgalibaca.</title>
        <authorList>
            <person name="Zamora L."/>
            <person name="Perez-Sancho M."/>
            <person name="Dominguez L."/>
            <person name="Fernandez-Garayzabal J.F."/>
            <person name="Vela A.I."/>
        </authorList>
    </citation>
    <scope>NUCLEOTIDE SEQUENCE [LARGE SCALE GENOMIC DNA]</scope>
    <source>
        <strain evidence="8 9">CECT 9157</strain>
    </source>
</reference>
<dbReference type="RefSeq" id="WP_166160901.1">
    <property type="nucleotide sequence ID" value="NZ_CP049740.1"/>
</dbReference>
<protein>
    <submittedName>
        <fullName evidence="8">Aldo/keto reductase</fullName>
    </submittedName>
</protein>
<dbReference type="PANTHER" id="PTHR43827:SF3">
    <property type="entry name" value="NADP-DEPENDENT OXIDOREDUCTASE DOMAIN-CONTAINING PROTEIN"/>
    <property type="match status" value="1"/>
</dbReference>
<evidence type="ECO:0000256" key="2">
    <source>
        <dbReference type="ARBA" id="ARBA00022857"/>
    </source>
</evidence>
<evidence type="ECO:0000256" key="4">
    <source>
        <dbReference type="PIRSR" id="PIRSR000097-1"/>
    </source>
</evidence>
<dbReference type="PROSITE" id="PS00062">
    <property type="entry name" value="ALDOKETO_REDUCTASE_2"/>
    <property type="match status" value="1"/>
</dbReference>
<dbReference type="PIRSF" id="PIRSF000097">
    <property type="entry name" value="AKR"/>
    <property type="match status" value="1"/>
</dbReference>
<gene>
    <name evidence="8" type="ORF">G7057_01900</name>
</gene>
<accession>A0A6G7K7V3</accession>
<dbReference type="InterPro" id="IPR018170">
    <property type="entry name" value="Aldo/ket_reductase_CS"/>
</dbReference>
<organism evidence="8 9">
    <name type="scientific">Jeotgalibaca arthritidis</name>
    <dbReference type="NCBI Taxonomy" id="1868794"/>
    <lineage>
        <taxon>Bacteria</taxon>
        <taxon>Bacillati</taxon>
        <taxon>Bacillota</taxon>
        <taxon>Bacilli</taxon>
        <taxon>Lactobacillales</taxon>
        <taxon>Carnobacteriaceae</taxon>
        <taxon>Jeotgalibaca</taxon>
    </lineage>
</organism>
<keyword evidence="2" id="KW-0521">NADP</keyword>
<keyword evidence="3" id="KW-0560">Oxidoreductase</keyword>
<dbReference type="PROSITE" id="PS00798">
    <property type="entry name" value="ALDOKETO_REDUCTASE_1"/>
    <property type="match status" value="1"/>
</dbReference>
<dbReference type="FunFam" id="3.20.20.100:FF:000015">
    <property type="entry name" value="Oxidoreductase, aldo/keto reductase family"/>
    <property type="match status" value="1"/>
</dbReference>
<dbReference type="InterPro" id="IPR020471">
    <property type="entry name" value="AKR"/>
</dbReference>
<keyword evidence="9" id="KW-1185">Reference proteome</keyword>
<dbReference type="CDD" id="cd19132">
    <property type="entry name" value="AKR_AKR5D1_E1"/>
    <property type="match status" value="1"/>
</dbReference>
<dbReference type="GO" id="GO:0016616">
    <property type="term" value="F:oxidoreductase activity, acting on the CH-OH group of donors, NAD or NADP as acceptor"/>
    <property type="evidence" value="ECO:0007669"/>
    <property type="project" value="UniProtKB-ARBA"/>
</dbReference>
<evidence type="ECO:0000256" key="3">
    <source>
        <dbReference type="ARBA" id="ARBA00023002"/>
    </source>
</evidence>
<proteinExistence type="inferred from homology"/>
<evidence type="ECO:0000256" key="6">
    <source>
        <dbReference type="PIRSR" id="PIRSR000097-3"/>
    </source>
</evidence>
<evidence type="ECO:0000313" key="9">
    <source>
        <dbReference type="Proteomes" id="UP000501451"/>
    </source>
</evidence>